<dbReference type="NCBIfam" id="NF047751">
    <property type="entry name" value="HepT_toxin"/>
    <property type="match status" value="1"/>
</dbReference>
<evidence type="ECO:0000256" key="1">
    <source>
        <dbReference type="ARBA" id="ARBA00022553"/>
    </source>
</evidence>
<evidence type="ECO:0000256" key="5">
    <source>
        <dbReference type="ARBA" id="ARBA00024207"/>
    </source>
</evidence>
<dbReference type="GeneID" id="73902705"/>
<evidence type="ECO:0000256" key="2">
    <source>
        <dbReference type="ARBA" id="ARBA00022649"/>
    </source>
</evidence>
<dbReference type="GO" id="GO:0004518">
    <property type="term" value="F:nuclease activity"/>
    <property type="evidence" value="ECO:0007669"/>
    <property type="project" value="UniProtKB-KW"/>
</dbReference>
<keyword evidence="3" id="KW-0540">Nuclease</keyword>
<accession>A0ABD5NQ16</accession>
<evidence type="ECO:0000313" key="6">
    <source>
        <dbReference type="EMBL" id="MFC3959029.1"/>
    </source>
</evidence>
<gene>
    <name evidence="6" type="ORF">ACFOUR_11705</name>
</gene>
<keyword evidence="2" id="KW-1277">Toxin-antitoxin system</keyword>
<dbReference type="GO" id="GO:0016787">
    <property type="term" value="F:hydrolase activity"/>
    <property type="evidence" value="ECO:0007669"/>
    <property type="project" value="UniProtKB-KW"/>
</dbReference>
<dbReference type="RefSeq" id="WP_256533574.1">
    <property type="nucleotide sequence ID" value="NZ_CP101824.1"/>
</dbReference>
<comment type="caution">
    <text evidence="6">The sequence shown here is derived from an EMBL/GenBank/DDBJ whole genome shotgun (WGS) entry which is preliminary data.</text>
</comment>
<comment type="similarity">
    <text evidence="5">Belongs to the HepT RNase toxin family.</text>
</comment>
<name>A0ABD5NQ16_9EURY</name>
<dbReference type="AlphaFoldDB" id="A0ABD5NQ16"/>
<dbReference type="InterPro" id="IPR052379">
    <property type="entry name" value="Type_VII_TA_RNase"/>
</dbReference>
<evidence type="ECO:0000313" key="7">
    <source>
        <dbReference type="Proteomes" id="UP001595846"/>
    </source>
</evidence>
<dbReference type="PANTHER" id="PTHR33397">
    <property type="entry name" value="UPF0331 PROTEIN YUTE"/>
    <property type="match status" value="1"/>
</dbReference>
<evidence type="ECO:0000256" key="4">
    <source>
        <dbReference type="ARBA" id="ARBA00022801"/>
    </source>
</evidence>
<dbReference type="EMBL" id="JBHSAQ010000010">
    <property type="protein sequence ID" value="MFC3959029.1"/>
    <property type="molecule type" value="Genomic_DNA"/>
</dbReference>
<dbReference type="PANTHER" id="PTHR33397:SF5">
    <property type="entry name" value="RNASE YUTE-RELATED"/>
    <property type="match status" value="1"/>
</dbReference>
<proteinExistence type="inferred from homology"/>
<evidence type="ECO:0000256" key="3">
    <source>
        <dbReference type="ARBA" id="ARBA00022722"/>
    </source>
</evidence>
<protein>
    <submittedName>
        <fullName evidence="6">DUF86 domain-containing protein</fullName>
    </submittedName>
</protein>
<keyword evidence="7" id="KW-1185">Reference proteome</keyword>
<keyword evidence="4" id="KW-0378">Hydrolase</keyword>
<dbReference type="InterPro" id="IPR037038">
    <property type="entry name" value="HepT-like_sf"/>
</dbReference>
<dbReference type="Pfam" id="PF01934">
    <property type="entry name" value="HepT-like"/>
    <property type="match status" value="1"/>
</dbReference>
<dbReference type="Gene3D" id="1.20.120.580">
    <property type="entry name" value="bsu32300-like"/>
    <property type="match status" value="1"/>
</dbReference>
<dbReference type="InterPro" id="IPR008201">
    <property type="entry name" value="HepT-like"/>
</dbReference>
<organism evidence="6 7">
    <name type="scientific">Halovivax cerinus</name>
    <dbReference type="NCBI Taxonomy" id="1487865"/>
    <lineage>
        <taxon>Archaea</taxon>
        <taxon>Methanobacteriati</taxon>
        <taxon>Methanobacteriota</taxon>
        <taxon>Stenosarchaea group</taxon>
        <taxon>Halobacteria</taxon>
        <taxon>Halobacteriales</taxon>
        <taxon>Natrialbaceae</taxon>
        <taxon>Halovivax</taxon>
    </lineage>
</organism>
<keyword evidence="1" id="KW-0597">Phosphoprotein</keyword>
<reference evidence="6 7" key="1">
    <citation type="journal article" date="2019" name="Int. J. Syst. Evol. Microbiol.">
        <title>The Global Catalogue of Microorganisms (GCM) 10K type strain sequencing project: providing services to taxonomists for standard genome sequencing and annotation.</title>
        <authorList>
            <consortium name="The Broad Institute Genomics Platform"/>
            <consortium name="The Broad Institute Genome Sequencing Center for Infectious Disease"/>
            <person name="Wu L."/>
            <person name="Ma J."/>
        </authorList>
    </citation>
    <scope>NUCLEOTIDE SEQUENCE [LARGE SCALE GENOMIC DNA]</scope>
    <source>
        <strain evidence="6 7">IBRC-M 10256</strain>
    </source>
</reference>
<sequence>MTFADDDVERIVTAVETIEESLAILAEKQAIPRERYLTETETQDVVERRFVKLTEATLDIARTIVVNESGRRPESNPAAMIDLGAIEVFDRCETAEMAQAARFRNVLAHTYGRSIDHDDVYDALCDLERYRDFLYDIKAYLDETGAL</sequence>
<dbReference type="Proteomes" id="UP001595846">
    <property type="component" value="Unassembled WGS sequence"/>
</dbReference>